<reference evidence="2 3" key="1">
    <citation type="journal article" date="2016" name="Sci. Rep.">
        <title>The genome sequence of the outbreeding globe artichoke constructed de novo incorporating a phase-aware low-pass sequencing strategy of F1 progeny.</title>
        <authorList>
            <person name="Scaglione D."/>
            <person name="Reyes-Chin-Wo S."/>
            <person name="Acquadro A."/>
            <person name="Froenicke L."/>
            <person name="Portis E."/>
            <person name="Beitel C."/>
            <person name="Tirone M."/>
            <person name="Mauro R."/>
            <person name="Lo Monaco A."/>
            <person name="Mauromicale G."/>
            <person name="Faccioli P."/>
            <person name="Cattivelli L."/>
            <person name="Rieseberg L."/>
            <person name="Michelmore R."/>
            <person name="Lanteri S."/>
        </authorList>
    </citation>
    <scope>NUCLEOTIDE SEQUENCE [LARGE SCALE GENOMIC DNA]</scope>
    <source>
        <strain evidence="2">2C</strain>
    </source>
</reference>
<dbReference type="STRING" id="59895.A0A103Y311"/>
<name>A0A103Y311_CYNCS</name>
<dbReference type="AlphaFoldDB" id="A0A103Y311"/>
<proteinExistence type="predicted"/>
<feature type="domain" description="DUF7625" evidence="1">
    <location>
        <begin position="1"/>
        <end position="62"/>
    </location>
</feature>
<dbReference type="InterPro" id="IPR056042">
    <property type="entry name" value="DUF7625"/>
</dbReference>
<sequence length="87" mass="9797">MPTEANITNCICYGNPKQRDNNVKKAVESAVKQQLVVKQNLGTLPFFVSKNKKLWKYNSMVSGLNMLGIKIKINFQLNSNLISIVEP</sequence>
<evidence type="ECO:0000313" key="2">
    <source>
        <dbReference type="EMBL" id="KVI01604.1"/>
    </source>
</evidence>
<dbReference type="Pfam" id="PF24620">
    <property type="entry name" value="DUF7625"/>
    <property type="match status" value="1"/>
</dbReference>
<keyword evidence="3" id="KW-1185">Reference proteome</keyword>
<evidence type="ECO:0000259" key="1">
    <source>
        <dbReference type="Pfam" id="PF24620"/>
    </source>
</evidence>
<dbReference type="EMBL" id="LEKV01002984">
    <property type="protein sequence ID" value="KVI01604.1"/>
    <property type="molecule type" value="Genomic_DNA"/>
</dbReference>
<accession>A0A103Y311</accession>
<comment type="caution">
    <text evidence="2">The sequence shown here is derived from an EMBL/GenBank/DDBJ whole genome shotgun (WGS) entry which is preliminary data.</text>
</comment>
<gene>
    <name evidence="2" type="ORF">Ccrd_020125</name>
</gene>
<evidence type="ECO:0000313" key="3">
    <source>
        <dbReference type="Proteomes" id="UP000243975"/>
    </source>
</evidence>
<dbReference type="Proteomes" id="UP000243975">
    <property type="component" value="Unassembled WGS sequence"/>
</dbReference>
<dbReference type="Gramene" id="KVI01604">
    <property type="protein sequence ID" value="KVI01604"/>
    <property type="gene ID" value="Ccrd_020125"/>
</dbReference>
<organism evidence="2 3">
    <name type="scientific">Cynara cardunculus var. scolymus</name>
    <name type="common">Globe artichoke</name>
    <name type="synonym">Cynara scolymus</name>
    <dbReference type="NCBI Taxonomy" id="59895"/>
    <lineage>
        <taxon>Eukaryota</taxon>
        <taxon>Viridiplantae</taxon>
        <taxon>Streptophyta</taxon>
        <taxon>Embryophyta</taxon>
        <taxon>Tracheophyta</taxon>
        <taxon>Spermatophyta</taxon>
        <taxon>Magnoliopsida</taxon>
        <taxon>eudicotyledons</taxon>
        <taxon>Gunneridae</taxon>
        <taxon>Pentapetalae</taxon>
        <taxon>asterids</taxon>
        <taxon>campanulids</taxon>
        <taxon>Asterales</taxon>
        <taxon>Asteraceae</taxon>
        <taxon>Carduoideae</taxon>
        <taxon>Cardueae</taxon>
        <taxon>Carduinae</taxon>
        <taxon>Cynara</taxon>
    </lineage>
</organism>
<protein>
    <recommendedName>
        <fullName evidence="1">DUF7625 domain-containing protein</fullName>
    </recommendedName>
</protein>